<protein>
    <submittedName>
        <fullName evidence="2">Uncharacterized protein</fullName>
    </submittedName>
</protein>
<dbReference type="EMBL" id="BMAO01004583">
    <property type="protein sequence ID" value="GFQ95555.1"/>
    <property type="molecule type" value="Genomic_DNA"/>
</dbReference>
<evidence type="ECO:0000313" key="2">
    <source>
        <dbReference type="EMBL" id="GFQ95555.1"/>
    </source>
</evidence>
<accession>A0A8X6L2P9</accession>
<feature type="region of interest" description="Disordered" evidence="1">
    <location>
        <begin position="800"/>
        <end position="831"/>
    </location>
</feature>
<organism evidence="2 3">
    <name type="scientific">Trichonephila clavata</name>
    <name type="common">Joro spider</name>
    <name type="synonym">Nephila clavata</name>
    <dbReference type="NCBI Taxonomy" id="2740835"/>
    <lineage>
        <taxon>Eukaryota</taxon>
        <taxon>Metazoa</taxon>
        <taxon>Ecdysozoa</taxon>
        <taxon>Arthropoda</taxon>
        <taxon>Chelicerata</taxon>
        <taxon>Arachnida</taxon>
        <taxon>Araneae</taxon>
        <taxon>Araneomorphae</taxon>
        <taxon>Entelegynae</taxon>
        <taxon>Araneoidea</taxon>
        <taxon>Nephilidae</taxon>
        <taxon>Trichonephila</taxon>
    </lineage>
</organism>
<dbReference type="Proteomes" id="UP000887116">
    <property type="component" value="Unassembled WGS sequence"/>
</dbReference>
<feature type="region of interest" description="Disordered" evidence="1">
    <location>
        <begin position="214"/>
        <end position="243"/>
    </location>
</feature>
<feature type="compositionally biased region" description="Basic and acidic residues" evidence="1">
    <location>
        <begin position="27"/>
        <end position="40"/>
    </location>
</feature>
<feature type="region of interest" description="Disordered" evidence="1">
    <location>
        <begin position="1"/>
        <end position="40"/>
    </location>
</feature>
<feature type="region of interest" description="Disordered" evidence="1">
    <location>
        <begin position="256"/>
        <end position="295"/>
    </location>
</feature>
<dbReference type="OrthoDB" id="10499651at2759"/>
<gene>
    <name evidence="2" type="ORF">TNCT_133221</name>
</gene>
<feature type="compositionally biased region" description="Basic residues" evidence="1">
    <location>
        <begin position="818"/>
        <end position="831"/>
    </location>
</feature>
<feature type="non-terminal residue" evidence="2">
    <location>
        <position position="1"/>
    </location>
</feature>
<comment type="caution">
    <text evidence="2">The sequence shown here is derived from an EMBL/GenBank/DDBJ whole genome shotgun (WGS) entry which is preliminary data.</text>
</comment>
<proteinExistence type="predicted"/>
<keyword evidence="3" id="KW-1185">Reference proteome</keyword>
<feature type="compositionally biased region" description="Basic and acidic residues" evidence="1">
    <location>
        <begin position="230"/>
        <end position="239"/>
    </location>
</feature>
<evidence type="ECO:0000313" key="3">
    <source>
        <dbReference type="Proteomes" id="UP000887116"/>
    </source>
</evidence>
<name>A0A8X6L2P9_TRICU</name>
<feature type="compositionally biased region" description="Polar residues" evidence="1">
    <location>
        <begin position="216"/>
        <end position="229"/>
    </location>
</feature>
<sequence>SDSISNQIPGFVNNLNQDVGIDSTPNKQHEKQKSNKNRHEPVYYTEINEQLSETVTNLHESQMPENKVNSVLCVDSTPIHQPLCNLANLHKSQNFPDQYMPNQQYGSETQNGAEQAVYAYYRDVQNQHEYKNFMRRLEQNHSVDLISKDQLRYRMLYDCGKLSISDDVIPNEQYEYVSKSYASSLLIVKKENEYIPVGDLYEHRDFGIFITDQHNESGTPKNQAVFNDSNRSELSKSDGDQFLCDPNTMKKRRQFDENNLNQPPFRSKSNEQHQFGMSKNNLNNRYYDSGDESVPSNRVQFSCDLDCRKEKELTLKNSSHNHQNRSRISENNLDQDVYVDSFDESKTPRSGTDQFTHYMNIQKHQSETFKGHLNKNQIDSIDQQPEFRTRLNKSHSFSVDRISNQQCGSRTPKNRFKRVFNKSIHKKGMSEKFMKITNRYKFSSVNSKPNQQLNFGIIRRRINKNASINYSSKQQRYFGILKSNAVSIDSMHPKQNRQFRMSKRIENRSLCMDTPNQQHDSGKSMAITNQHISNDSSSDQCDSETQNDGWTRHIYFKSTPSPKCSFRKVSPDNISVGYTSNKKCDIRSQTRYVNQGVSSEVYAPQKQYESRTSISNDNEDVMCISDTPRPEYSPINSDEDENLYVDNEDVMCMSDTPSPEYSPINSDEDENLYVDDTPSPEYSPINSDEGDYFYVDDTPDQQPGSDNYTYEFNKELRSVHYNCNFNRQRESKYHTRELNKRGETLYHTEVHNRRGSEWLTSDQNETQEFRCYECADNKWQIYGSPSYNCEKWRSFEISSSNDNQQLRSRSRSTDHKSTRGKRPRSRSTSRDYRYKRRISGSYFLDVHEEQNYQHLTSKLYY</sequence>
<feature type="compositionally biased region" description="Polar residues" evidence="1">
    <location>
        <begin position="1"/>
        <end position="17"/>
    </location>
</feature>
<feature type="compositionally biased region" description="Polar residues" evidence="1">
    <location>
        <begin position="272"/>
        <end position="286"/>
    </location>
</feature>
<reference evidence="2" key="1">
    <citation type="submission" date="2020-07" db="EMBL/GenBank/DDBJ databases">
        <title>Multicomponent nature underlies the extraordinary mechanical properties of spider dragline silk.</title>
        <authorList>
            <person name="Kono N."/>
            <person name="Nakamura H."/>
            <person name="Mori M."/>
            <person name="Yoshida Y."/>
            <person name="Ohtoshi R."/>
            <person name="Malay A.D."/>
            <person name="Moran D.A.P."/>
            <person name="Tomita M."/>
            <person name="Numata K."/>
            <person name="Arakawa K."/>
        </authorList>
    </citation>
    <scope>NUCLEOTIDE SEQUENCE</scope>
</reference>
<dbReference type="AlphaFoldDB" id="A0A8X6L2P9"/>
<evidence type="ECO:0000256" key="1">
    <source>
        <dbReference type="SAM" id="MobiDB-lite"/>
    </source>
</evidence>